<reference evidence="1" key="2">
    <citation type="journal article" date="2023" name="IMA Fungus">
        <title>Comparative genomic study of the Penicillium genus elucidates a diverse pangenome and 15 lateral gene transfer events.</title>
        <authorList>
            <person name="Petersen C."/>
            <person name="Sorensen T."/>
            <person name="Nielsen M.R."/>
            <person name="Sondergaard T.E."/>
            <person name="Sorensen J.L."/>
            <person name="Fitzpatrick D.A."/>
            <person name="Frisvad J.C."/>
            <person name="Nielsen K.L."/>
        </authorList>
    </citation>
    <scope>NUCLEOTIDE SEQUENCE</scope>
    <source>
        <strain evidence="1">IBT 34128</strain>
    </source>
</reference>
<dbReference type="Proteomes" id="UP001141434">
    <property type="component" value="Unassembled WGS sequence"/>
</dbReference>
<sequence length="288" mass="32718">MLQERLPDLRQESHALYKICLAFQLSLASNLTPRFFEYLDTAMRTFRSELARSTSLADGMLTAETVTIHLERVHSILHSHCFENLRDPSMSDFRTHLLEVMRVIDLPCFSVGCRIPCIGIWRRYCQAARPRDGVEPVTAHQLAAILTLRRQTRDMVSPAATPHNLHLPNPATVLTWRHPQPNPCPVGTTVLVARVLANLDALRLGFRERPTEGTFIKNAILYPLFAAGMDIPVLNRRPYWKDTIRSCALGTYQDGILLNLLEEIWERNDPDLTTDDLARSRGIETGLI</sequence>
<evidence type="ECO:0000313" key="2">
    <source>
        <dbReference type="Proteomes" id="UP001141434"/>
    </source>
</evidence>
<evidence type="ECO:0000313" key="1">
    <source>
        <dbReference type="EMBL" id="KAJ5096012.1"/>
    </source>
</evidence>
<gene>
    <name evidence="1" type="ORF">NUU61_005368</name>
</gene>
<dbReference type="RefSeq" id="XP_056511563.1">
    <property type="nucleotide sequence ID" value="XM_056655950.1"/>
</dbReference>
<reference evidence="1" key="1">
    <citation type="submission" date="2022-11" db="EMBL/GenBank/DDBJ databases">
        <authorList>
            <person name="Petersen C."/>
        </authorList>
    </citation>
    <scope>NUCLEOTIDE SEQUENCE</scope>
    <source>
        <strain evidence="1">IBT 34128</strain>
    </source>
</reference>
<accession>A0A9W9F9C6</accession>
<dbReference type="OrthoDB" id="3251668at2759"/>
<name>A0A9W9F9C6_9EURO</name>
<keyword evidence="2" id="KW-1185">Reference proteome</keyword>
<dbReference type="GeneID" id="81395118"/>
<proteinExistence type="predicted"/>
<dbReference type="AlphaFoldDB" id="A0A9W9F9C6"/>
<protein>
    <submittedName>
        <fullName evidence="1">Uncharacterized protein</fullName>
    </submittedName>
</protein>
<dbReference type="EMBL" id="JAPMSZ010000007">
    <property type="protein sequence ID" value="KAJ5096012.1"/>
    <property type="molecule type" value="Genomic_DNA"/>
</dbReference>
<comment type="caution">
    <text evidence="1">The sequence shown here is derived from an EMBL/GenBank/DDBJ whole genome shotgun (WGS) entry which is preliminary data.</text>
</comment>
<organism evidence="1 2">
    <name type="scientific">Penicillium alfredii</name>
    <dbReference type="NCBI Taxonomy" id="1506179"/>
    <lineage>
        <taxon>Eukaryota</taxon>
        <taxon>Fungi</taxon>
        <taxon>Dikarya</taxon>
        <taxon>Ascomycota</taxon>
        <taxon>Pezizomycotina</taxon>
        <taxon>Eurotiomycetes</taxon>
        <taxon>Eurotiomycetidae</taxon>
        <taxon>Eurotiales</taxon>
        <taxon>Aspergillaceae</taxon>
        <taxon>Penicillium</taxon>
    </lineage>
</organism>